<organism evidence="2">
    <name type="scientific">Roseburia intestinalis</name>
    <dbReference type="NCBI Taxonomy" id="166486"/>
    <lineage>
        <taxon>Bacteria</taxon>
        <taxon>Bacillati</taxon>
        <taxon>Bacillota</taxon>
        <taxon>Clostridia</taxon>
        <taxon>Lachnospirales</taxon>
        <taxon>Lachnospiraceae</taxon>
        <taxon>Roseburia</taxon>
    </lineage>
</organism>
<accession>A0A6N3DMP9</accession>
<dbReference type="PANTHER" id="PTHR41786:SF1">
    <property type="entry name" value="6-HYDROXYMETHYLPTERIN DIPHOSPHOKINASE MPTE-LIKE DOMAIN-CONTAINING PROTEIN"/>
    <property type="match status" value="1"/>
</dbReference>
<dbReference type="RefSeq" id="WP_173885754.1">
    <property type="nucleotide sequence ID" value="NZ_CACRUM010000066.1"/>
</dbReference>
<dbReference type="AlphaFoldDB" id="A0A6N3DMP9"/>
<sequence length="615" mass="71619">MDFFEKNISSLNKRYNYIIDKIRKENTKKQTDEYGIENKADGNIVLYKNYNNRRWNLNSKWNSQAAAEIYAERYKIQLYGVYFVFGFSDGKFIRELRKKCDDTNLLVVYVPDRGLFEIACHYFKLSDLFEDDKIILFFPEKNLDMTSQWGRIVNYTKIKLLEFCILPGHDILYHEECEKFMDSVLEVMRMEIVNRETHMAFDRILPQHMLYHMRKMIKHSNIKQLKKKLADADLKDIPAVIVSAGPSLDKNVHLLKKIQGKALIITVDASIRAVIQAGVRPDILCTIDPNSPERFFSDLDLTDIYWACNSWTNDKLIDKFNPKRIFYYGSYGDIWNNILKESLGYDFPNIAPGGSVSTDAFMLALHLGFRKVVLIGQDLAFTGGVSHTKGIGDALGDNDEYIKSRQIVEVEGIDGTMLQTDYQMWFYKQWFEKTIRMYKDVVEVIDATEGGAKIEGAEIRTLKDVIETECKRDFDIYEMEQSISPMLLEDQQAVMFEKLKKMRNLILKFEENVKDAILKQEETTKELGKPDVSAEKQQKLLYKLINSNQIIEKDPLLSYISMYAQNEEYEMGDTIYAEENLTPEQLVEKSLTLLKGYQNGAKLFLEDFDEFIMKD</sequence>
<feature type="domain" description="6-hydroxymethylpterin diphosphokinase MptE-like" evidence="1">
    <location>
        <begin position="208"/>
        <end position="383"/>
    </location>
</feature>
<dbReference type="InterPro" id="IPR002826">
    <property type="entry name" value="MptE-like"/>
</dbReference>
<evidence type="ECO:0000259" key="1">
    <source>
        <dbReference type="Pfam" id="PF01973"/>
    </source>
</evidence>
<proteinExistence type="predicted"/>
<name>A0A6N3DMP9_9FIRM</name>
<gene>
    <name evidence="2" type="ORF">RILFYP67_01535</name>
</gene>
<dbReference type="PANTHER" id="PTHR41786">
    <property type="entry name" value="MOTILITY ACCESSORY FACTOR MAF"/>
    <property type="match status" value="1"/>
</dbReference>
<protein>
    <recommendedName>
        <fullName evidence="1">6-hydroxymethylpterin diphosphokinase MptE-like domain-containing protein</fullName>
    </recommendedName>
</protein>
<dbReference type="Pfam" id="PF01973">
    <property type="entry name" value="MptE-like"/>
    <property type="match status" value="1"/>
</dbReference>
<dbReference type="EMBL" id="CACRUM010000066">
    <property type="protein sequence ID" value="VYU29445.1"/>
    <property type="molecule type" value="Genomic_DNA"/>
</dbReference>
<evidence type="ECO:0000313" key="2">
    <source>
        <dbReference type="EMBL" id="VYU29445.1"/>
    </source>
</evidence>
<reference evidence="2" key="1">
    <citation type="submission" date="2019-11" db="EMBL/GenBank/DDBJ databases">
        <authorList>
            <person name="Feng L."/>
        </authorList>
    </citation>
    <scope>NUCLEOTIDE SEQUENCE</scope>
    <source>
        <strain evidence="2">RintestinalisLFYP67</strain>
    </source>
</reference>